<feature type="compositionally biased region" description="Low complexity" evidence="9">
    <location>
        <begin position="338"/>
        <end position="356"/>
    </location>
</feature>
<keyword evidence="12" id="KW-1185">Reference proteome</keyword>
<dbReference type="Proteomes" id="UP000053105">
    <property type="component" value="Unassembled WGS sequence"/>
</dbReference>
<dbReference type="PROSITE" id="PS50157">
    <property type="entry name" value="ZINC_FINGER_C2H2_2"/>
    <property type="match status" value="8"/>
</dbReference>
<keyword evidence="7" id="KW-0539">Nucleus</keyword>
<evidence type="ECO:0000256" key="4">
    <source>
        <dbReference type="ARBA" id="ARBA00022771"/>
    </source>
</evidence>
<feature type="domain" description="C2H2-type" evidence="10">
    <location>
        <begin position="667"/>
        <end position="694"/>
    </location>
</feature>
<evidence type="ECO:0000313" key="12">
    <source>
        <dbReference type="Proteomes" id="UP000053105"/>
    </source>
</evidence>
<evidence type="ECO:0000256" key="1">
    <source>
        <dbReference type="ARBA" id="ARBA00004123"/>
    </source>
</evidence>
<dbReference type="FunFam" id="3.30.160.60:FF:001955">
    <property type="entry name" value="Jim, isoform G"/>
    <property type="match status" value="1"/>
</dbReference>
<keyword evidence="5" id="KW-0862">Zinc</keyword>
<feature type="region of interest" description="Disordered" evidence="9">
    <location>
        <begin position="266"/>
        <end position="372"/>
    </location>
</feature>
<dbReference type="GO" id="GO:0005634">
    <property type="term" value="C:nucleus"/>
    <property type="evidence" value="ECO:0007669"/>
    <property type="project" value="UniProtKB-SubCell"/>
</dbReference>
<keyword evidence="3" id="KW-0677">Repeat</keyword>
<organism evidence="11 12">
    <name type="scientific">Melipona quadrifasciata</name>
    <dbReference type="NCBI Taxonomy" id="166423"/>
    <lineage>
        <taxon>Eukaryota</taxon>
        <taxon>Metazoa</taxon>
        <taxon>Ecdysozoa</taxon>
        <taxon>Arthropoda</taxon>
        <taxon>Hexapoda</taxon>
        <taxon>Insecta</taxon>
        <taxon>Pterygota</taxon>
        <taxon>Neoptera</taxon>
        <taxon>Endopterygota</taxon>
        <taxon>Hymenoptera</taxon>
        <taxon>Apocrita</taxon>
        <taxon>Aculeata</taxon>
        <taxon>Apoidea</taxon>
        <taxon>Anthophila</taxon>
        <taxon>Apidae</taxon>
        <taxon>Melipona</taxon>
    </lineage>
</organism>
<dbReference type="PANTHER" id="PTHR16515:SF49">
    <property type="entry name" value="GASTRULA ZINC FINGER PROTEIN XLCGF49.1-LIKE-RELATED"/>
    <property type="match status" value="1"/>
</dbReference>
<dbReference type="Pfam" id="PF00096">
    <property type="entry name" value="zf-C2H2"/>
    <property type="match status" value="5"/>
</dbReference>
<evidence type="ECO:0000256" key="9">
    <source>
        <dbReference type="SAM" id="MobiDB-lite"/>
    </source>
</evidence>
<dbReference type="InterPro" id="IPR050331">
    <property type="entry name" value="Zinc_finger"/>
</dbReference>
<feature type="compositionally biased region" description="Pro residues" evidence="9">
    <location>
        <begin position="317"/>
        <end position="337"/>
    </location>
</feature>
<sequence>MASKRKFHNECCSLDTLYIPGIVTPFRKWSRKKKKKKKKTTTTNAGRRQARERGQKDERLLPSRVEQEEQEDDGRSGGRRRSKGEATAVIPLLMRVAVGPGKGDTRRERKREKDGRQRNEDEYNKETREEEDDEAEQKKEQQEEQINFRAKNLTTTATVKFPNTGWKTQSNPRFASSLESAKTCCTILPNVGTTHDQSKTQTRKLVKHTWKTYEARRGEGKTLSDACLNSSDNFYVKILDRGDDTKNSTSIFTHTGAPYVLYKDNMERPQGQWGPGPGSLQDGGLYPQQQQQQQQQGSSSSGSPQQACGPPVEAESGPPPSLASPVPSPYPSAPPEPQQQQQQQQTQQQDHSPQQQLTPHEVDRSDCFPGAGELQQYPQHYFKDARPHPSPSVPPHMLTPGGFSALHYLKQPGVMLTSLGQGDGGPSLDAHQYASPGAPNMATGLPDIVQQSGKSGKGANSDLRLFKCLTCGKDFKQKSTLLQHERIHTDSRPYGRIHANEKPYACVYCERTFRQRAILNQHLRIHSGEKPYQCPECGKHFRQKAILNQHVRTHQDVSPHLIFKNGMTPTLWPQDVPFPPEEGKEEVGSTFGDTDTQSGAFSPAPDANSIQYPAYFKDPKGGNHAVFGAGGTGSFGALQYIKQQGGSKSCLPDVIQHGRSAGMPLYVRCPICQKEFKQKSTLLQHGCIHIESRPYPCPECGKRFRQQSHLTQHLRIHTNEKPYGCVYCGRNFRQRTILNQHLRIHTGEKPYKCQQCGKDFRQKAILDQHTRTHQGDRPFCCPMPNCRRRFATEPEVKKHIDNHMNPHAAKVRRNSSSDSKPPGTPAGLGPVPANGVSVSGEFKPPTGLPPHNNNNYYYNNNAIIITSAGEQKFRVYVPVAELVANCCETGSGGWTTSEPCVVPFRSTKHSDDERRQNADENDEETKKKKKKRKKQEKERKKREENVGEEEKHVEAKRKKEKKTKKRMGMRSIIMDSNWVERDHAQGEKLETGVTFRLKIKRIGKNIDNTTAQ</sequence>
<feature type="region of interest" description="Disordered" evidence="9">
    <location>
        <begin position="897"/>
        <end position="969"/>
    </location>
</feature>
<keyword evidence="4 8" id="KW-0863">Zinc-finger</keyword>
<feature type="region of interest" description="Disordered" evidence="9">
    <location>
        <begin position="28"/>
        <end position="144"/>
    </location>
</feature>
<feature type="domain" description="C2H2-type" evidence="10">
    <location>
        <begin position="504"/>
        <end position="531"/>
    </location>
</feature>
<dbReference type="Gene3D" id="3.30.160.60">
    <property type="entry name" value="Classic Zinc Finger"/>
    <property type="match status" value="8"/>
</dbReference>
<protein>
    <recommendedName>
        <fullName evidence="10">C2H2-type domain-containing protein</fullName>
    </recommendedName>
</protein>
<evidence type="ECO:0000256" key="5">
    <source>
        <dbReference type="ARBA" id="ARBA00022833"/>
    </source>
</evidence>
<dbReference type="GO" id="GO:0010468">
    <property type="term" value="P:regulation of gene expression"/>
    <property type="evidence" value="ECO:0007669"/>
    <property type="project" value="TreeGrafter"/>
</dbReference>
<comment type="subcellular location">
    <subcellularLocation>
        <location evidence="1">Nucleus</location>
    </subcellularLocation>
</comment>
<feature type="compositionally biased region" description="Basic residues" evidence="9">
    <location>
        <begin position="28"/>
        <end position="40"/>
    </location>
</feature>
<dbReference type="InterPro" id="IPR036236">
    <property type="entry name" value="Znf_C2H2_sf"/>
</dbReference>
<dbReference type="SUPFAM" id="SSF57667">
    <property type="entry name" value="beta-beta-alpha zinc fingers"/>
    <property type="match status" value="5"/>
</dbReference>
<dbReference type="FunFam" id="3.30.160.60:FF:000683">
    <property type="entry name" value="Zinc finger protein 252"/>
    <property type="match status" value="4"/>
</dbReference>
<dbReference type="PROSITE" id="PS00028">
    <property type="entry name" value="ZINC_FINGER_C2H2_1"/>
    <property type="match status" value="8"/>
</dbReference>
<feature type="domain" description="C2H2-type" evidence="10">
    <location>
        <begin position="723"/>
        <end position="750"/>
    </location>
</feature>
<feature type="compositionally biased region" description="Basic and acidic residues" evidence="9">
    <location>
        <begin position="935"/>
        <end position="953"/>
    </location>
</feature>
<gene>
    <name evidence="11" type="ORF">WN51_09553</name>
</gene>
<feature type="compositionally biased region" description="Basic and acidic residues" evidence="9">
    <location>
        <begin position="908"/>
        <end position="918"/>
    </location>
</feature>
<feature type="compositionally biased region" description="Basic residues" evidence="9">
    <location>
        <begin position="954"/>
        <end position="968"/>
    </location>
</feature>
<reference evidence="11 12" key="1">
    <citation type="submission" date="2015-07" db="EMBL/GenBank/DDBJ databases">
        <title>The genome of Melipona quadrifasciata.</title>
        <authorList>
            <person name="Pan H."/>
            <person name="Kapheim K."/>
        </authorList>
    </citation>
    <scope>NUCLEOTIDE SEQUENCE [LARGE SCALE GENOMIC DNA]</scope>
    <source>
        <strain evidence="11">0111107301</strain>
        <tissue evidence="11">Whole body</tissue>
    </source>
</reference>
<dbReference type="SMART" id="SM00355">
    <property type="entry name" value="ZnF_C2H2"/>
    <property type="match status" value="8"/>
</dbReference>
<feature type="domain" description="C2H2-type" evidence="10">
    <location>
        <begin position="532"/>
        <end position="559"/>
    </location>
</feature>
<dbReference type="EMBL" id="KQ435726">
    <property type="protein sequence ID" value="KOX78194.1"/>
    <property type="molecule type" value="Genomic_DNA"/>
</dbReference>
<dbReference type="FunFam" id="3.30.160.60:FF:000505">
    <property type="entry name" value="zinc finger protein 32 isoform X1"/>
    <property type="match status" value="1"/>
</dbReference>
<dbReference type="PANTHER" id="PTHR16515">
    <property type="entry name" value="PR DOMAIN ZINC FINGER PROTEIN"/>
    <property type="match status" value="1"/>
</dbReference>
<name>A0A0N1ITX9_9HYME</name>
<feature type="compositionally biased region" description="Basic and acidic residues" evidence="9">
    <location>
        <begin position="103"/>
        <end position="128"/>
    </location>
</feature>
<evidence type="ECO:0000313" key="11">
    <source>
        <dbReference type="EMBL" id="KOX78194.1"/>
    </source>
</evidence>
<proteinExistence type="predicted"/>
<feature type="compositionally biased region" description="Low complexity" evidence="9">
    <location>
        <begin position="287"/>
        <end position="306"/>
    </location>
</feature>
<dbReference type="InterPro" id="IPR013087">
    <property type="entry name" value="Znf_C2H2_type"/>
</dbReference>
<keyword evidence="2" id="KW-0479">Metal-binding</keyword>
<feature type="domain" description="C2H2-type" evidence="10">
    <location>
        <begin position="751"/>
        <end position="778"/>
    </location>
</feature>
<evidence type="ECO:0000256" key="2">
    <source>
        <dbReference type="ARBA" id="ARBA00022723"/>
    </source>
</evidence>
<evidence type="ECO:0000256" key="3">
    <source>
        <dbReference type="ARBA" id="ARBA00022737"/>
    </source>
</evidence>
<accession>A0A0N1ITX9</accession>
<feature type="compositionally biased region" description="Basic and acidic residues" evidence="9">
    <location>
        <begin position="49"/>
        <end position="67"/>
    </location>
</feature>
<dbReference type="GO" id="GO:0003677">
    <property type="term" value="F:DNA binding"/>
    <property type="evidence" value="ECO:0007669"/>
    <property type="project" value="UniProtKB-KW"/>
</dbReference>
<feature type="domain" description="C2H2-type" evidence="10">
    <location>
        <begin position="695"/>
        <end position="722"/>
    </location>
</feature>
<evidence type="ECO:0000259" key="10">
    <source>
        <dbReference type="PROSITE" id="PS50157"/>
    </source>
</evidence>
<dbReference type="OrthoDB" id="427030at2759"/>
<keyword evidence="6" id="KW-0238">DNA-binding</keyword>
<feature type="region of interest" description="Disordered" evidence="9">
    <location>
        <begin position="805"/>
        <end position="853"/>
    </location>
</feature>
<feature type="domain" description="C2H2-type" evidence="10">
    <location>
        <begin position="779"/>
        <end position="808"/>
    </location>
</feature>
<dbReference type="AlphaFoldDB" id="A0A0N1ITX9"/>
<dbReference type="STRING" id="166423.A0A0N1ITX9"/>
<evidence type="ECO:0000256" key="6">
    <source>
        <dbReference type="ARBA" id="ARBA00023125"/>
    </source>
</evidence>
<evidence type="ECO:0000256" key="8">
    <source>
        <dbReference type="PROSITE-ProRule" id="PRU00042"/>
    </source>
</evidence>
<dbReference type="GO" id="GO:0008270">
    <property type="term" value="F:zinc ion binding"/>
    <property type="evidence" value="ECO:0007669"/>
    <property type="project" value="UniProtKB-KW"/>
</dbReference>
<feature type="domain" description="C2H2-type" evidence="10">
    <location>
        <begin position="466"/>
        <end position="493"/>
    </location>
</feature>
<evidence type="ECO:0000256" key="7">
    <source>
        <dbReference type="ARBA" id="ARBA00023242"/>
    </source>
</evidence>